<reference evidence="3" key="1">
    <citation type="submission" date="2016-11" db="UniProtKB">
        <authorList>
            <consortium name="WormBaseParasite"/>
        </authorList>
    </citation>
    <scope>IDENTIFICATION</scope>
</reference>
<accession>A0A1I8BL88</accession>
<feature type="signal peptide" evidence="1">
    <location>
        <begin position="1"/>
        <end position="24"/>
    </location>
</feature>
<keyword evidence="2" id="KW-1185">Reference proteome</keyword>
<protein>
    <submittedName>
        <fullName evidence="3">Uncharacterized protein</fullName>
    </submittedName>
</protein>
<proteinExistence type="predicted"/>
<name>A0A1I8BL88_MELHA</name>
<dbReference type="Proteomes" id="UP000095281">
    <property type="component" value="Unplaced"/>
</dbReference>
<sequence>MNLFLLFLMVFCVINNLCFQLTNGMMGLPSGGGHLQGEGSNKGKEIATSLPMPQSNAIKFSLVELSLLTRIMLYLKSNNIYINNDYEFYQLFTYLGSDYIQKDFKLKKQDFEQSIFEQSIFGTLLKRVMRKLTYKVDPASLSLLRLSSRDWELGDYCANFGTMRKECGNQIFS</sequence>
<evidence type="ECO:0000313" key="3">
    <source>
        <dbReference type="WBParaSite" id="MhA1_Contig313.frz3.gene5"/>
    </source>
</evidence>
<feature type="chain" id="PRO_5009315913" evidence="1">
    <location>
        <begin position="25"/>
        <end position="173"/>
    </location>
</feature>
<evidence type="ECO:0000256" key="1">
    <source>
        <dbReference type="SAM" id="SignalP"/>
    </source>
</evidence>
<organism evidence="2 3">
    <name type="scientific">Meloidogyne hapla</name>
    <name type="common">Root-knot nematode worm</name>
    <dbReference type="NCBI Taxonomy" id="6305"/>
    <lineage>
        <taxon>Eukaryota</taxon>
        <taxon>Metazoa</taxon>
        <taxon>Ecdysozoa</taxon>
        <taxon>Nematoda</taxon>
        <taxon>Chromadorea</taxon>
        <taxon>Rhabditida</taxon>
        <taxon>Tylenchina</taxon>
        <taxon>Tylenchomorpha</taxon>
        <taxon>Tylenchoidea</taxon>
        <taxon>Meloidogynidae</taxon>
        <taxon>Meloidogyninae</taxon>
        <taxon>Meloidogyne</taxon>
    </lineage>
</organism>
<dbReference type="AlphaFoldDB" id="A0A1I8BL88"/>
<evidence type="ECO:0000313" key="2">
    <source>
        <dbReference type="Proteomes" id="UP000095281"/>
    </source>
</evidence>
<keyword evidence="1" id="KW-0732">Signal</keyword>
<dbReference type="WBParaSite" id="MhA1_Contig313.frz3.gene5">
    <property type="protein sequence ID" value="MhA1_Contig313.frz3.gene5"/>
    <property type="gene ID" value="MhA1_Contig313.frz3.gene5"/>
</dbReference>